<dbReference type="EMBL" id="FOIJ01000002">
    <property type="protein sequence ID" value="SET21999.1"/>
    <property type="molecule type" value="Genomic_DNA"/>
</dbReference>
<dbReference type="AlphaFoldDB" id="A0A1I0CRR6"/>
<sequence length="340" mass="37453">MGVRREELPVALERLRANASALFARIPEPPLYRRAEDPARKAASSLLPDVEKVLAEALAVTREPEAPAAAHGILAAVRAHAEGLCHTVAGRLGPAEAAWRLALTLERAAHPTRNLGTRPLELPAVYDKHTGLSRYDPQAAPQAKVKLACPNTGCKRIDDYAFTASHAYHRFLCPACQTPFKAYFGELRGLEVERLSSSNRFRFTVDELGSGGNTRIDFEEASGAEFPAARRDLLAFLYTEEPKLKVVVNVTNGRLMWISPAASCFVATAAFGPWAPELVAFRAFRDEVLSQHGIGRAFIRGYYRYGPWLAGWVVRHPRVKAGVRAVLTLVHRRLTRKGDA</sequence>
<dbReference type="NCBIfam" id="NF041770">
    <property type="entry name" value="CFI_box_CTERM"/>
    <property type="match status" value="1"/>
</dbReference>
<evidence type="ECO:0000313" key="2">
    <source>
        <dbReference type="Proteomes" id="UP000199181"/>
    </source>
</evidence>
<accession>A0A1I0CRR6</accession>
<dbReference type="Proteomes" id="UP000199181">
    <property type="component" value="Unassembled WGS sequence"/>
</dbReference>
<evidence type="ECO:0000313" key="1">
    <source>
        <dbReference type="EMBL" id="SET21999.1"/>
    </source>
</evidence>
<protein>
    <submittedName>
        <fullName evidence="1">Uncharacterized protein</fullName>
    </submittedName>
</protein>
<dbReference type="CDD" id="cd20335">
    <property type="entry name" value="BRcat_RBR"/>
    <property type="match status" value="1"/>
</dbReference>
<gene>
    <name evidence="1" type="ORF">SAMN05443639_102216</name>
</gene>
<proteinExistence type="predicted"/>
<organism evidence="1 2">
    <name type="scientific">Stigmatella erecta</name>
    <dbReference type="NCBI Taxonomy" id="83460"/>
    <lineage>
        <taxon>Bacteria</taxon>
        <taxon>Pseudomonadati</taxon>
        <taxon>Myxococcota</taxon>
        <taxon>Myxococcia</taxon>
        <taxon>Myxococcales</taxon>
        <taxon>Cystobacterineae</taxon>
        <taxon>Archangiaceae</taxon>
        <taxon>Stigmatella</taxon>
    </lineage>
</organism>
<keyword evidence="2" id="KW-1185">Reference proteome</keyword>
<dbReference type="InterPro" id="IPR049886">
    <property type="entry name" value="CFI_box_CTERM_dom"/>
</dbReference>
<name>A0A1I0CRR6_9BACT</name>
<reference evidence="2" key="1">
    <citation type="submission" date="2016-10" db="EMBL/GenBank/DDBJ databases">
        <authorList>
            <person name="Varghese N."/>
            <person name="Submissions S."/>
        </authorList>
    </citation>
    <scope>NUCLEOTIDE SEQUENCE [LARGE SCALE GENOMIC DNA]</scope>
    <source>
        <strain evidence="2">DSM 16858</strain>
    </source>
</reference>